<sequence>MYHYERFMSVLKKYVRNRARPEGCMAQAWETEEVIKFVLDYMDLKIIGKPVSRHEGKLNREGARGHKKSILII</sequence>
<organism evidence="2">
    <name type="scientific">Arundo donax</name>
    <name type="common">Giant reed</name>
    <name type="synonym">Donax arundinaceus</name>
    <dbReference type="NCBI Taxonomy" id="35708"/>
    <lineage>
        <taxon>Eukaryota</taxon>
        <taxon>Viridiplantae</taxon>
        <taxon>Streptophyta</taxon>
        <taxon>Embryophyta</taxon>
        <taxon>Tracheophyta</taxon>
        <taxon>Spermatophyta</taxon>
        <taxon>Magnoliopsida</taxon>
        <taxon>Liliopsida</taxon>
        <taxon>Poales</taxon>
        <taxon>Poaceae</taxon>
        <taxon>PACMAD clade</taxon>
        <taxon>Arundinoideae</taxon>
        <taxon>Arundineae</taxon>
        <taxon>Arundo</taxon>
    </lineage>
</organism>
<dbReference type="AlphaFoldDB" id="A0A0A9BUP2"/>
<evidence type="ECO:0000313" key="2">
    <source>
        <dbReference type="EMBL" id="JAD67759.1"/>
    </source>
</evidence>
<feature type="domain" description="DUF4218" evidence="1">
    <location>
        <begin position="1"/>
        <end position="43"/>
    </location>
</feature>
<dbReference type="EMBL" id="GBRH01230136">
    <property type="protein sequence ID" value="JAD67759.1"/>
    <property type="molecule type" value="Transcribed_RNA"/>
</dbReference>
<dbReference type="PANTHER" id="PTHR48258">
    <property type="entry name" value="DUF4218 DOMAIN-CONTAINING PROTEIN-RELATED"/>
    <property type="match status" value="1"/>
</dbReference>
<dbReference type="InterPro" id="IPR025452">
    <property type="entry name" value="DUF4218"/>
</dbReference>
<evidence type="ECO:0000259" key="1">
    <source>
        <dbReference type="Pfam" id="PF13960"/>
    </source>
</evidence>
<dbReference type="Pfam" id="PF13960">
    <property type="entry name" value="DUF4218"/>
    <property type="match status" value="1"/>
</dbReference>
<protein>
    <recommendedName>
        <fullName evidence="1">DUF4218 domain-containing protein</fullName>
    </recommendedName>
</protein>
<accession>A0A0A9BUP2</accession>
<reference evidence="2" key="1">
    <citation type="submission" date="2014-09" db="EMBL/GenBank/DDBJ databases">
        <authorList>
            <person name="Magalhaes I.L.F."/>
            <person name="Oliveira U."/>
            <person name="Santos F.R."/>
            <person name="Vidigal T.H.D.A."/>
            <person name="Brescovit A.D."/>
            <person name="Santos A.J."/>
        </authorList>
    </citation>
    <scope>NUCLEOTIDE SEQUENCE</scope>
    <source>
        <tissue evidence="2">Shoot tissue taken approximately 20 cm above the soil surface</tissue>
    </source>
</reference>
<dbReference type="PANTHER" id="PTHR48258:SF9">
    <property type="entry name" value="OS01G0348150 PROTEIN"/>
    <property type="match status" value="1"/>
</dbReference>
<name>A0A0A9BUP2_ARUDO</name>
<proteinExistence type="predicted"/>
<reference evidence="2" key="2">
    <citation type="journal article" date="2015" name="Data Brief">
        <title>Shoot transcriptome of the giant reed, Arundo donax.</title>
        <authorList>
            <person name="Barrero R.A."/>
            <person name="Guerrero F.D."/>
            <person name="Moolhuijzen P."/>
            <person name="Goolsby J.A."/>
            <person name="Tidwell J."/>
            <person name="Bellgard S.E."/>
            <person name="Bellgard M.I."/>
        </authorList>
    </citation>
    <scope>NUCLEOTIDE SEQUENCE</scope>
    <source>
        <tissue evidence="2">Shoot tissue taken approximately 20 cm above the soil surface</tissue>
    </source>
</reference>